<dbReference type="SUPFAM" id="SSF55729">
    <property type="entry name" value="Acyl-CoA N-acyltransferases (Nat)"/>
    <property type="match status" value="1"/>
</dbReference>
<dbReference type="Pfam" id="PF13508">
    <property type="entry name" value="Acetyltransf_7"/>
    <property type="match status" value="1"/>
</dbReference>
<dbReference type="PANTHER" id="PTHR36449">
    <property type="entry name" value="ACETYLTRANSFERASE-RELATED"/>
    <property type="match status" value="1"/>
</dbReference>
<reference evidence="7" key="1">
    <citation type="submission" date="2022-05" db="EMBL/GenBank/DDBJ databases">
        <authorList>
            <person name="Oliphant S.A."/>
            <person name="Watson-Haigh N.S."/>
            <person name="Sumby K.M."/>
            <person name="Gardner J.M."/>
            <person name="Jiranek V."/>
        </authorList>
    </citation>
    <scope>NUCLEOTIDE SEQUENCE</scope>
    <source>
        <strain evidence="7">KI4_A6</strain>
    </source>
</reference>
<evidence type="ECO:0000313" key="8">
    <source>
        <dbReference type="Proteomes" id="UP001056164"/>
    </source>
</evidence>
<sequence length="199" mass="23296">MGFCYGGAITATLFNLNLHKFDCGEAKLNKFLCKYAIDDSLKFLSTTNVWIEKDFERLAGFCTNKVSNLELKLEKNKDDISYLMQMPWNSGLDFEKFNFESLNFPVLEICDLAVDQEYQNKGLGTKIINDLFFKFLKLISNDVCVNFIFVKALDDSRYFYEKNGFQYVEHSDKSDLYQIERPYYPMYINFDGIIDNAFK</sequence>
<dbReference type="Proteomes" id="UP001056164">
    <property type="component" value="Chromosome"/>
</dbReference>
<dbReference type="Gene3D" id="3.40.630.30">
    <property type="match status" value="1"/>
</dbReference>
<evidence type="ECO:0000256" key="1">
    <source>
        <dbReference type="ARBA" id="ARBA00022491"/>
    </source>
</evidence>
<protein>
    <submittedName>
        <fullName evidence="7">GNAT family N-acetyltransferase</fullName>
    </submittedName>
</protein>
<organism evidence="7 8">
    <name type="scientific">Fructilactobacillus carniphilus</name>
    <dbReference type="NCBI Taxonomy" id="2940297"/>
    <lineage>
        <taxon>Bacteria</taxon>
        <taxon>Bacillati</taxon>
        <taxon>Bacillota</taxon>
        <taxon>Bacilli</taxon>
        <taxon>Lactobacillales</taxon>
        <taxon>Lactobacillaceae</taxon>
        <taxon>Fructilactobacillus</taxon>
    </lineage>
</organism>
<dbReference type="CDD" id="cd04301">
    <property type="entry name" value="NAT_SF"/>
    <property type="match status" value="1"/>
</dbReference>
<evidence type="ECO:0000313" key="7">
    <source>
        <dbReference type="EMBL" id="USS90833.1"/>
    </source>
</evidence>
<evidence type="ECO:0000259" key="6">
    <source>
        <dbReference type="PROSITE" id="PS51186"/>
    </source>
</evidence>
<accession>A0ABY5BY26</accession>
<keyword evidence="4" id="KW-0012">Acyltransferase</keyword>
<proteinExistence type="predicted"/>
<evidence type="ECO:0000256" key="3">
    <source>
        <dbReference type="ARBA" id="ARBA00022679"/>
    </source>
</evidence>
<dbReference type="RefSeq" id="WP_252795329.1">
    <property type="nucleotide sequence ID" value="NZ_CP097121.1"/>
</dbReference>
<dbReference type="PROSITE" id="PS51186">
    <property type="entry name" value="GNAT"/>
    <property type="match status" value="1"/>
</dbReference>
<keyword evidence="8" id="KW-1185">Reference proteome</keyword>
<keyword evidence="3" id="KW-0808">Transferase</keyword>
<dbReference type="PANTHER" id="PTHR36449:SF1">
    <property type="entry name" value="ACETYLTRANSFERASE"/>
    <property type="match status" value="1"/>
</dbReference>
<feature type="domain" description="N-acetyltransferase" evidence="6">
    <location>
        <begin position="11"/>
        <end position="191"/>
    </location>
</feature>
<evidence type="ECO:0000256" key="4">
    <source>
        <dbReference type="ARBA" id="ARBA00023315"/>
    </source>
</evidence>
<keyword evidence="1" id="KW-0678">Repressor</keyword>
<evidence type="ECO:0000256" key="5">
    <source>
        <dbReference type="ARBA" id="ARBA00049880"/>
    </source>
</evidence>
<keyword evidence="2" id="KW-1277">Toxin-antitoxin system</keyword>
<evidence type="ECO:0000256" key="2">
    <source>
        <dbReference type="ARBA" id="ARBA00022649"/>
    </source>
</evidence>
<gene>
    <name evidence="7" type="ORF">M3M37_00985</name>
</gene>
<dbReference type="InterPro" id="IPR016181">
    <property type="entry name" value="Acyl_CoA_acyltransferase"/>
</dbReference>
<comment type="catalytic activity">
    <reaction evidence="5">
        <text>glycyl-tRNA(Gly) + acetyl-CoA = N-acetylglycyl-tRNA(Gly) + CoA + H(+)</text>
        <dbReference type="Rhea" id="RHEA:81867"/>
        <dbReference type="Rhea" id="RHEA-COMP:9683"/>
        <dbReference type="Rhea" id="RHEA-COMP:19766"/>
        <dbReference type="ChEBI" id="CHEBI:15378"/>
        <dbReference type="ChEBI" id="CHEBI:57287"/>
        <dbReference type="ChEBI" id="CHEBI:57288"/>
        <dbReference type="ChEBI" id="CHEBI:78522"/>
        <dbReference type="ChEBI" id="CHEBI:232036"/>
    </reaction>
</comment>
<dbReference type="InterPro" id="IPR000182">
    <property type="entry name" value="GNAT_dom"/>
</dbReference>
<name>A0ABY5BY26_9LACO</name>
<dbReference type="EMBL" id="CP097121">
    <property type="protein sequence ID" value="USS90833.1"/>
    <property type="molecule type" value="Genomic_DNA"/>
</dbReference>